<sequence>PPPLPSSRPWLVVHDSSSSPSSDDDDGVSLKEGDVIKLGRVELKVRQTVYDHCAAGHGGHKLSRESVSTDDDDDGGGEGGCCCSSSTVCSNDDHDDVQLQLLPKGVSKGNNNGKYGRDIRMLVIGDRRRHPHQNRR</sequence>
<reference evidence="2 3" key="1">
    <citation type="submission" date="2020-04" db="EMBL/GenBank/DDBJ databases">
        <title>Perkinsus olseni comparative genomics.</title>
        <authorList>
            <person name="Bogema D.R."/>
        </authorList>
    </citation>
    <scope>NUCLEOTIDE SEQUENCE [LARGE SCALE GENOMIC DNA]</scope>
    <source>
        <strain evidence="2 3">ATCC PRA-207</strain>
    </source>
</reference>
<organism evidence="2 3">
    <name type="scientific">Perkinsus olseni</name>
    <name type="common">Perkinsus atlanticus</name>
    <dbReference type="NCBI Taxonomy" id="32597"/>
    <lineage>
        <taxon>Eukaryota</taxon>
        <taxon>Sar</taxon>
        <taxon>Alveolata</taxon>
        <taxon>Perkinsozoa</taxon>
        <taxon>Perkinsea</taxon>
        <taxon>Perkinsida</taxon>
        <taxon>Perkinsidae</taxon>
        <taxon>Perkinsus</taxon>
    </lineage>
</organism>
<keyword evidence="3" id="KW-1185">Reference proteome</keyword>
<name>A0A7J6QPC3_PEROL</name>
<dbReference type="Proteomes" id="UP000553632">
    <property type="component" value="Unassembled WGS sequence"/>
</dbReference>
<evidence type="ECO:0000313" key="2">
    <source>
        <dbReference type="EMBL" id="KAF4710011.1"/>
    </source>
</evidence>
<feature type="region of interest" description="Disordered" evidence="1">
    <location>
        <begin position="103"/>
        <end position="136"/>
    </location>
</feature>
<proteinExistence type="predicted"/>
<accession>A0A7J6QPC3</accession>
<evidence type="ECO:0000313" key="3">
    <source>
        <dbReference type="Proteomes" id="UP000553632"/>
    </source>
</evidence>
<feature type="non-terminal residue" evidence="2">
    <location>
        <position position="136"/>
    </location>
</feature>
<feature type="region of interest" description="Disordered" evidence="1">
    <location>
        <begin position="55"/>
        <end position="78"/>
    </location>
</feature>
<evidence type="ECO:0000256" key="1">
    <source>
        <dbReference type="SAM" id="MobiDB-lite"/>
    </source>
</evidence>
<comment type="caution">
    <text evidence="2">The sequence shown here is derived from an EMBL/GenBank/DDBJ whole genome shotgun (WGS) entry which is preliminary data.</text>
</comment>
<dbReference type="AlphaFoldDB" id="A0A7J6QPC3"/>
<feature type="region of interest" description="Disordered" evidence="1">
    <location>
        <begin position="1"/>
        <end position="31"/>
    </location>
</feature>
<feature type="compositionally biased region" description="Basic residues" evidence="1">
    <location>
        <begin position="127"/>
        <end position="136"/>
    </location>
</feature>
<dbReference type="EMBL" id="JABANO010031592">
    <property type="protein sequence ID" value="KAF4710011.1"/>
    <property type="molecule type" value="Genomic_DNA"/>
</dbReference>
<gene>
    <name evidence="2" type="ORF">FOZ63_014647</name>
</gene>
<protein>
    <submittedName>
        <fullName evidence="2">Uncharacterized protein</fullName>
    </submittedName>
</protein>